<evidence type="ECO:0000313" key="2">
    <source>
        <dbReference type="Proteomes" id="UP001155027"/>
    </source>
</evidence>
<reference evidence="1" key="1">
    <citation type="submission" date="2022-08" db="EMBL/GenBank/DDBJ databases">
        <title>Genomic Encyclopedia of Type Strains, Phase V (KMG-V): Genome sequencing to study the core and pangenomes of soil and plant-associated prokaryotes.</title>
        <authorList>
            <person name="Whitman W."/>
        </authorList>
    </citation>
    <scope>NUCLEOTIDE SEQUENCE</scope>
    <source>
        <strain evidence="1">0</strain>
    </source>
</reference>
<dbReference type="InterPro" id="IPR052732">
    <property type="entry name" value="Cell-binding_unc_protein"/>
</dbReference>
<gene>
    <name evidence="1" type="ORF">GGP71_000669</name>
</gene>
<proteinExistence type="predicted"/>
<evidence type="ECO:0000313" key="1">
    <source>
        <dbReference type="EMBL" id="MCS3676762.1"/>
    </source>
</evidence>
<accession>A0A9X2PU29</accession>
<comment type="caution">
    <text evidence="1">The sequence shown here is derived from an EMBL/GenBank/DDBJ whole genome shotgun (WGS) entry which is preliminary data.</text>
</comment>
<organism evidence="1 2">
    <name type="scientific">Salinibacter ruber</name>
    <dbReference type="NCBI Taxonomy" id="146919"/>
    <lineage>
        <taxon>Bacteria</taxon>
        <taxon>Pseudomonadati</taxon>
        <taxon>Rhodothermota</taxon>
        <taxon>Rhodothermia</taxon>
        <taxon>Rhodothermales</taxon>
        <taxon>Salinibacteraceae</taxon>
        <taxon>Salinibacter</taxon>
    </lineage>
</organism>
<dbReference type="InterPro" id="IPR027417">
    <property type="entry name" value="P-loop_NTPase"/>
</dbReference>
<dbReference type="AlphaFoldDB" id="A0A9X2PU29"/>
<dbReference type="InterPro" id="IPR011009">
    <property type="entry name" value="Kinase-like_dom_sf"/>
</dbReference>
<dbReference type="EMBL" id="JANUAU010000002">
    <property type="protein sequence ID" value="MCS3676762.1"/>
    <property type="molecule type" value="Genomic_DNA"/>
</dbReference>
<dbReference type="PANTHER" id="PTHR43883:SF1">
    <property type="entry name" value="GLUCONOKINASE"/>
    <property type="match status" value="1"/>
</dbReference>
<dbReference type="Gene3D" id="3.40.50.300">
    <property type="entry name" value="P-loop containing nucleotide triphosphate hydrolases"/>
    <property type="match status" value="1"/>
</dbReference>
<dbReference type="SUPFAM" id="SSF56112">
    <property type="entry name" value="Protein kinase-like (PK-like)"/>
    <property type="match status" value="1"/>
</dbReference>
<dbReference type="RefSeq" id="WP_259079469.1">
    <property type="nucleotide sequence ID" value="NZ_JANUAU010000002.1"/>
</dbReference>
<name>A0A9X2PU29_9BACT</name>
<dbReference type="PANTHER" id="PTHR43883">
    <property type="entry name" value="SLR0207 PROTEIN"/>
    <property type="match status" value="1"/>
</dbReference>
<dbReference type="Proteomes" id="UP001155027">
    <property type="component" value="Unassembled WGS sequence"/>
</dbReference>
<sequence length="529" mass="58933">MAPSISDLKDALSAPAAYPHDPDRIDFEQTHISLVALVPPRVYKIKKPVSLKYLDFSTLERRRHFCEQEVRLNRRLAPDTYEGVVPIVDTDDGLRVDGAPDAGPVVEVAVAMRYLDPDQFLEARLARGAASAAEIDRVARTLCAFYESRPSTPEVAEAGRIDRLRAVTEGNFAEAEGHVGHLLSRPAHEALRFYADRFYDQHAGRLHRRRAGGCIVEGHGDLRLEHVHLTDDRVAIFDCVEFNDEFRHLDVANDVAFLAMDLDRKGRPGLARRFVDRMAEGLDDPGLHAVIPFYKSQRAQVRGKVHGLRAAAEEISTAEQDRSRAQARHYYQLALHYAVAGAGPLVVVVMGRPGTGKSTQAEAVARALGWPHLASDRIRKTHAGIPLHERPDAATRKRLYADRTTEATYATLRTRALERARRHQSTVLDATFSREAQRDRLRAALRAADVPYVFVEVTAGDAALKKRLRERSAEDATASDARATDFEMLTDRYEAPNALEDPRHVRIGTEGAPEQTTLDLLKTLIRLAG</sequence>
<dbReference type="Pfam" id="PF13671">
    <property type="entry name" value="AAA_33"/>
    <property type="match status" value="1"/>
</dbReference>
<protein>
    <submittedName>
        <fullName evidence="1">Uncharacterized protein</fullName>
    </submittedName>
</protein>
<dbReference type="SUPFAM" id="SSF52540">
    <property type="entry name" value="P-loop containing nucleoside triphosphate hydrolases"/>
    <property type="match status" value="1"/>
</dbReference>